<protein>
    <submittedName>
        <fullName evidence="1">Uncharacterized protein</fullName>
    </submittedName>
</protein>
<sequence>MLRPSWIINRLPELAVPLLLQSLPQGEGAGSELCSDAGVVLWHTADKRQQNQTVGVLHAAPVWIINRLPELAVPLLLQSLPQGEGAGSELGSGAGVVLWHTADKRQQNQTVGAHAAPVWIINRLPELAVPLLLQSLPQGEGAGTGVRLRCRSRSLAYC</sequence>
<reference evidence="1" key="1">
    <citation type="submission" date="2019-05" db="EMBL/GenBank/DDBJ databases">
        <authorList>
            <consortium name="Pathogen Informatics"/>
        </authorList>
    </citation>
    <scope>NUCLEOTIDE SEQUENCE [LARGE SCALE GENOMIC DNA]</scope>
    <source>
        <strain evidence="1">NCTC12965</strain>
    </source>
</reference>
<proteinExistence type="predicted"/>
<accession>A0A4U9USN6</accession>
<organism evidence="1">
    <name type="scientific">Serratia fonticola</name>
    <dbReference type="NCBI Taxonomy" id="47917"/>
    <lineage>
        <taxon>Bacteria</taxon>
        <taxon>Pseudomonadati</taxon>
        <taxon>Pseudomonadota</taxon>
        <taxon>Gammaproteobacteria</taxon>
        <taxon>Enterobacterales</taxon>
        <taxon>Yersiniaceae</taxon>
        <taxon>Serratia</taxon>
    </lineage>
</organism>
<gene>
    <name evidence="1" type="ORF">NCTC12965_03741</name>
</gene>
<evidence type="ECO:0000313" key="1">
    <source>
        <dbReference type="EMBL" id="VTR35102.1"/>
    </source>
</evidence>
<dbReference type="EMBL" id="CABEEZ010000077">
    <property type="protein sequence ID" value="VTR35102.1"/>
    <property type="molecule type" value="Genomic_DNA"/>
</dbReference>
<name>A0A4U9USN6_SERFO</name>
<dbReference type="AlphaFoldDB" id="A0A4U9USN6"/>